<reference evidence="2" key="1">
    <citation type="submission" date="2020-04" db="EMBL/GenBank/DDBJ databases">
        <authorList>
            <person name="Zhang T."/>
        </authorList>
    </citation>
    <scope>NUCLEOTIDE SEQUENCE</scope>
    <source>
        <strain evidence="2">HKST-UBA01</strain>
    </source>
</reference>
<dbReference type="PANTHER" id="PTHR43591:SF110">
    <property type="entry name" value="RHODANESE DOMAIN-CONTAINING PROTEIN"/>
    <property type="match status" value="1"/>
</dbReference>
<keyword evidence="2" id="KW-0489">Methyltransferase</keyword>
<dbReference type="PANTHER" id="PTHR43591">
    <property type="entry name" value="METHYLTRANSFERASE"/>
    <property type="match status" value="1"/>
</dbReference>
<dbReference type="AlphaFoldDB" id="A0A956RRQ3"/>
<feature type="domain" description="Methyltransferase" evidence="1">
    <location>
        <begin position="38"/>
        <end position="130"/>
    </location>
</feature>
<evidence type="ECO:0000313" key="2">
    <source>
        <dbReference type="EMBL" id="MCA9728879.1"/>
    </source>
</evidence>
<keyword evidence="2" id="KW-0808">Transferase</keyword>
<dbReference type="SUPFAM" id="SSF53335">
    <property type="entry name" value="S-adenosyl-L-methionine-dependent methyltransferases"/>
    <property type="match status" value="1"/>
</dbReference>
<organism evidence="2 3">
    <name type="scientific">Eiseniibacteriota bacterium</name>
    <dbReference type="NCBI Taxonomy" id="2212470"/>
    <lineage>
        <taxon>Bacteria</taxon>
        <taxon>Candidatus Eiseniibacteriota</taxon>
    </lineage>
</organism>
<reference evidence="2" key="2">
    <citation type="journal article" date="2021" name="Microbiome">
        <title>Successional dynamics and alternative stable states in a saline activated sludge microbial community over 9 years.</title>
        <authorList>
            <person name="Wang Y."/>
            <person name="Ye J."/>
            <person name="Ju F."/>
            <person name="Liu L."/>
            <person name="Boyd J.A."/>
            <person name="Deng Y."/>
            <person name="Parks D.H."/>
            <person name="Jiang X."/>
            <person name="Yin X."/>
            <person name="Woodcroft B.J."/>
            <person name="Tyson G.W."/>
            <person name="Hugenholtz P."/>
            <person name="Polz M.F."/>
            <person name="Zhang T."/>
        </authorList>
    </citation>
    <scope>NUCLEOTIDE SEQUENCE</scope>
    <source>
        <strain evidence="2">HKST-UBA01</strain>
    </source>
</reference>
<dbReference type="InterPro" id="IPR041698">
    <property type="entry name" value="Methyltransf_25"/>
</dbReference>
<evidence type="ECO:0000259" key="1">
    <source>
        <dbReference type="Pfam" id="PF13649"/>
    </source>
</evidence>
<sequence>FDRAFDSLYADLYAHRDDGEARQLVRTLAERFPLVGPVLDIACGTGRLLAPLSGAFAGAVGIDRSPALLRRAREREGGHALVRGDMRELPFAAGAFGAAVSLFTSFGYFDREAEDRAVLAEAARVLTRHGRFVLDYLNPGPTVAHLIPRSSRIVGDREVEERRWLDESGPFLRKEVRVAGDPPVVYQERVRLYEPDRLVAQLSACGLEVRDRWGGYQGQEYAAEQSARLILLAERRP</sequence>
<accession>A0A956RRQ3</accession>
<dbReference type="CDD" id="cd02440">
    <property type="entry name" value="AdoMet_MTases"/>
    <property type="match status" value="1"/>
</dbReference>
<dbReference type="Proteomes" id="UP000697710">
    <property type="component" value="Unassembled WGS sequence"/>
</dbReference>
<name>A0A956RRQ3_UNCEI</name>
<evidence type="ECO:0000313" key="3">
    <source>
        <dbReference type="Proteomes" id="UP000697710"/>
    </source>
</evidence>
<protein>
    <submittedName>
        <fullName evidence="2">Class I SAM-dependent methyltransferase</fullName>
    </submittedName>
</protein>
<gene>
    <name evidence="2" type="ORF">KC729_14405</name>
</gene>
<comment type="caution">
    <text evidence="2">The sequence shown here is derived from an EMBL/GenBank/DDBJ whole genome shotgun (WGS) entry which is preliminary data.</text>
</comment>
<dbReference type="EMBL" id="JAGQHR010000501">
    <property type="protein sequence ID" value="MCA9728879.1"/>
    <property type="molecule type" value="Genomic_DNA"/>
</dbReference>
<dbReference type="Pfam" id="PF13649">
    <property type="entry name" value="Methyltransf_25"/>
    <property type="match status" value="1"/>
</dbReference>
<dbReference type="GO" id="GO:0008168">
    <property type="term" value="F:methyltransferase activity"/>
    <property type="evidence" value="ECO:0007669"/>
    <property type="project" value="UniProtKB-KW"/>
</dbReference>
<dbReference type="Gene3D" id="3.40.50.150">
    <property type="entry name" value="Vaccinia Virus protein VP39"/>
    <property type="match status" value="1"/>
</dbReference>
<proteinExistence type="predicted"/>
<feature type="non-terminal residue" evidence="2">
    <location>
        <position position="1"/>
    </location>
</feature>
<dbReference type="GO" id="GO:0032259">
    <property type="term" value="P:methylation"/>
    <property type="evidence" value="ECO:0007669"/>
    <property type="project" value="UniProtKB-KW"/>
</dbReference>
<dbReference type="InterPro" id="IPR029063">
    <property type="entry name" value="SAM-dependent_MTases_sf"/>
</dbReference>